<feature type="signal peptide" evidence="2">
    <location>
        <begin position="1"/>
        <end position="29"/>
    </location>
</feature>
<dbReference type="NCBIfam" id="TIGR03079">
    <property type="entry name" value="CH4_NH3mon_ox_B"/>
    <property type="match status" value="1"/>
</dbReference>
<accession>A0A1Y6DAU7</accession>
<dbReference type="AlphaFoldDB" id="A0A1Y6DAU7"/>
<protein>
    <submittedName>
        <fullName evidence="3">Methane/ammonia monooxygenase subunit B</fullName>
    </submittedName>
</protein>
<evidence type="ECO:0000313" key="3">
    <source>
        <dbReference type="EMBL" id="SMF97432.1"/>
    </source>
</evidence>
<dbReference type="InterPro" id="IPR023303">
    <property type="entry name" value="NH3_CH4_mOase_suB_C"/>
</dbReference>
<proteinExistence type="predicted"/>
<feature type="chain" id="PRO_5012870714" evidence="2">
    <location>
        <begin position="30"/>
        <end position="412"/>
    </location>
</feature>
<feature type="transmembrane region" description="Helical" evidence="1">
    <location>
        <begin position="186"/>
        <end position="204"/>
    </location>
</feature>
<dbReference type="Gene3D" id="2.60.40.1580">
    <property type="entry name" value="Particulate methane monooxygenase, b subunit. Chain: A, domain 3"/>
    <property type="match status" value="1"/>
</dbReference>
<keyword evidence="1" id="KW-0812">Transmembrane</keyword>
<keyword evidence="3" id="KW-0503">Monooxygenase</keyword>
<evidence type="ECO:0000256" key="2">
    <source>
        <dbReference type="SAM" id="SignalP"/>
    </source>
</evidence>
<keyword evidence="1" id="KW-1133">Transmembrane helix</keyword>
<dbReference type="InterPro" id="IPR006833">
    <property type="entry name" value="NH3_CH4_mOase_B"/>
</dbReference>
<keyword evidence="1" id="KW-0472">Membrane</keyword>
<evidence type="ECO:0000313" key="4">
    <source>
        <dbReference type="Proteomes" id="UP000192923"/>
    </source>
</evidence>
<dbReference type="Pfam" id="PF04744">
    <property type="entry name" value="Monooxygenase_B"/>
    <property type="match status" value="1"/>
</dbReference>
<dbReference type="STRING" id="1760988.SAMN02949497_0461"/>
<dbReference type="InterPro" id="IPR023141">
    <property type="entry name" value="NH3_CH4_mOase_suB_hlx_hairpin"/>
</dbReference>
<keyword evidence="3" id="KW-0560">Oxidoreductase</keyword>
<keyword evidence="4" id="KW-1185">Reference proteome</keyword>
<dbReference type="InterPro" id="IPR023301">
    <property type="entry name" value="NH3_CH4_mOase_suB_N"/>
</dbReference>
<gene>
    <name evidence="3" type="ORF">SAMN02949497_0461</name>
</gene>
<sequence>MMLKTLMRRWIVPALALVGLAAGSPTVSAHGEKALEPFIRTRTIQFYDVAWSKPEMQVNDEVAVTGRFHVADDWPVGVPKPEAAFLNMSSPGPVFIRTERTLNGQPWLNSVSLKPGGDYEFKVMLKARLPGRYHIHPFMNLRDAGPVQGPGQWIEVGGDAAAFDNRVTALNGATIDMESYGLANGVFWHALWIAAGLAWLLWWVRRPLFLPRHKMLLAGREEALITPLDKTLAKAILVAVPVVVLGANAMAQSRYPDTIPLQAALDRIDPLPPEVNNGDVRVRLERVEYRVSDRAMVLIARIDNHTGKPIRVGEFTTANLRFLDPLVAGPLPAGPDGLVASEGLRIDDPAPIAPGETRQVRITATDSGWETEKLDGLIRDADSRLGGLLFFFDADGRRSIASVSAAVIPSFN</sequence>
<reference evidence="3 4" key="1">
    <citation type="submission" date="2016-12" db="EMBL/GenBank/DDBJ databases">
        <authorList>
            <person name="Song W.-J."/>
            <person name="Kurnit D.M."/>
        </authorList>
    </citation>
    <scope>NUCLEOTIDE SEQUENCE [LARGE SCALE GENOMIC DNA]</scope>
    <source>
        <strain evidence="3 4">175</strain>
    </source>
</reference>
<dbReference type="Gene3D" id="1.10.287.710">
    <property type="entry name" value="Helix hairpin bin"/>
    <property type="match status" value="1"/>
</dbReference>
<dbReference type="GO" id="GO:0004497">
    <property type="term" value="F:monooxygenase activity"/>
    <property type="evidence" value="ECO:0007669"/>
    <property type="project" value="UniProtKB-KW"/>
</dbReference>
<organism evidence="3 4">
    <name type="scientific">Methylomagnum ishizawai</name>
    <dbReference type="NCBI Taxonomy" id="1760988"/>
    <lineage>
        <taxon>Bacteria</taxon>
        <taxon>Pseudomonadati</taxon>
        <taxon>Pseudomonadota</taxon>
        <taxon>Gammaproteobacteria</taxon>
        <taxon>Methylococcales</taxon>
        <taxon>Methylococcaceae</taxon>
        <taxon>Methylomagnum</taxon>
    </lineage>
</organism>
<dbReference type="Proteomes" id="UP000192923">
    <property type="component" value="Unassembled WGS sequence"/>
</dbReference>
<dbReference type="Gene3D" id="2.60.120.570">
    <property type="entry name" value="Particulate methane monooxygenase, b subunit. Chain: A, domain 1"/>
    <property type="match status" value="1"/>
</dbReference>
<evidence type="ECO:0000256" key="1">
    <source>
        <dbReference type="SAM" id="Phobius"/>
    </source>
</evidence>
<dbReference type="RefSeq" id="WP_254899501.1">
    <property type="nucleotide sequence ID" value="NZ_FXAM01000002.1"/>
</dbReference>
<dbReference type="NCBIfam" id="NF041640">
    <property type="entry name" value="AmoB_BACT"/>
    <property type="match status" value="1"/>
</dbReference>
<name>A0A1Y6DAU7_9GAMM</name>
<keyword evidence="2" id="KW-0732">Signal</keyword>
<dbReference type="EMBL" id="FXAM01000002">
    <property type="protein sequence ID" value="SMF97432.1"/>
    <property type="molecule type" value="Genomic_DNA"/>
</dbReference>